<dbReference type="GO" id="GO:0016020">
    <property type="term" value="C:membrane"/>
    <property type="evidence" value="ECO:0007669"/>
    <property type="project" value="InterPro"/>
</dbReference>
<gene>
    <name evidence="3" type="ORF">CCR87_16605</name>
</gene>
<keyword evidence="2" id="KW-1133">Transmembrane helix</keyword>
<comment type="caution">
    <text evidence="3">The sequence shown here is derived from an EMBL/GenBank/DDBJ whole genome shotgun (WGS) entry which is preliminary data.</text>
</comment>
<feature type="transmembrane region" description="Helical" evidence="2">
    <location>
        <begin position="263"/>
        <end position="281"/>
    </location>
</feature>
<feature type="transmembrane region" description="Helical" evidence="2">
    <location>
        <begin position="180"/>
        <end position="200"/>
    </location>
</feature>
<feature type="region of interest" description="Disordered" evidence="1">
    <location>
        <begin position="1"/>
        <end position="24"/>
    </location>
</feature>
<reference evidence="3" key="1">
    <citation type="submission" date="2017-05" db="EMBL/GenBank/DDBJ databases">
        <authorList>
            <person name="Imhoff J.F."/>
            <person name="Rahn T."/>
            <person name="Kuenzel S."/>
            <person name="Neulinger S.C."/>
        </authorList>
    </citation>
    <scope>NUCLEOTIDE SEQUENCE</scope>
    <source>
        <strain evidence="3">LMG 28126</strain>
    </source>
</reference>
<dbReference type="Pfam" id="PF05145">
    <property type="entry name" value="AbrB"/>
    <property type="match status" value="1"/>
</dbReference>
<feature type="compositionally biased region" description="Basic and acidic residues" evidence="1">
    <location>
        <begin position="12"/>
        <end position="24"/>
    </location>
</feature>
<feature type="transmembrane region" description="Helical" evidence="2">
    <location>
        <begin position="238"/>
        <end position="257"/>
    </location>
</feature>
<sequence>MPVQPGPRTGQSRRDRLAKCDTGDTGRQGMAAAGLGQVLHVGAIYAGALAFGLVGDWINLPLPWLIGSLVFATTLRLMDLPVRVPQVTRPVGQVLIAASVGLAFTPEAVAALGDLLIPMVAVAVLTVAAGFATALVMMRLSGVGALQAVLASVPMGPVEAANLAQRYGVDRAPVIFGQTLRIVALVAIIPPLLVALDGSIRDPQLVLRTAPWSVTGAALMVLCALGGALLARRLRISNPFFVGALAGAAGAAALSLPVTALPFPLLVAAQTFLGVWLGAVFDRQLVRRSAGFIRAAFVCTGLMIVLCAALGFALVPFTGLSWEVMILATAPGSVTEMALTAKILQDGVAVVTAFHLVRIFLILPFAPLIARLAARMSHHETPR</sequence>
<name>A0A934WKJ5_9RHOB</name>
<keyword evidence="2" id="KW-0472">Membrane</keyword>
<proteinExistence type="predicted"/>
<reference evidence="3" key="2">
    <citation type="journal article" date="2020" name="Microorganisms">
        <title>Osmotic Adaptation and Compatible Solute Biosynthesis of Phototrophic Bacteria as Revealed from Genome Analyses.</title>
        <authorList>
            <person name="Imhoff J.F."/>
            <person name="Rahn T."/>
            <person name="Kunzel S."/>
            <person name="Keller A."/>
            <person name="Neulinger S.C."/>
        </authorList>
    </citation>
    <scope>NUCLEOTIDE SEQUENCE</scope>
    <source>
        <strain evidence="3">LMG 28126</strain>
    </source>
</reference>
<dbReference type="GO" id="GO:0010468">
    <property type="term" value="P:regulation of gene expression"/>
    <property type="evidence" value="ECO:0007669"/>
    <property type="project" value="InterPro"/>
</dbReference>
<feature type="transmembrane region" description="Helical" evidence="2">
    <location>
        <begin position="115"/>
        <end position="137"/>
    </location>
</feature>
<organism evidence="3 4">
    <name type="scientific">Rhodobaculum claviforme</name>
    <dbReference type="NCBI Taxonomy" id="1549854"/>
    <lineage>
        <taxon>Bacteria</taxon>
        <taxon>Pseudomonadati</taxon>
        <taxon>Pseudomonadota</taxon>
        <taxon>Alphaproteobacteria</taxon>
        <taxon>Rhodobacterales</taxon>
        <taxon>Paracoccaceae</taxon>
        <taxon>Rhodobaculum</taxon>
    </lineage>
</organism>
<dbReference type="Proteomes" id="UP000706333">
    <property type="component" value="Unassembled WGS sequence"/>
</dbReference>
<evidence type="ECO:0000256" key="1">
    <source>
        <dbReference type="SAM" id="MobiDB-lite"/>
    </source>
</evidence>
<evidence type="ECO:0008006" key="5">
    <source>
        <dbReference type="Google" id="ProtNLM"/>
    </source>
</evidence>
<evidence type="ECO:0000313" key="3">
    <source>
        <dbReference type="EMBL" id="MBK5928934.1"/>
    </source>
</evidence>
<feature type="transmembrane region" description="Helical" evidence="2">
    <location>
        <begin position="212"/>
        <end position="231"/>
    </location>
</feature>
<dbReference type="PIRSF" id="PIRSF038991">
    <property type="entry name" value="Protein_AbrB"/>
    <property type="match status" value="1"/>
</dbReference>
<protein>
    <recommendedName>
        <fullName evidence="5">Ammonia monooxygenase</fullName>
    </recommendedName>
</protein>
<dbReference type="EMBL" id="NHSD01000333">
    <property type="protein sequence ID" value="MBK5928934.1"/>
    <property type="molecule type" value="Genomic_DNA"/>
</dbReference>
<dbReference type="PANTHER" id="PTHR38457:SF1">
    <property type="entry name" value="REGULATOR ABRB-RELATED"/>
    <property type="match status" value="1"/>
</dbReference>
<evidence type="ECO:0000256" key="2">
    <source>
        <dbReference type="SAM" id="Phobius"/>
    </source>
</evidence>
<feature type="transmembrane region" description="Helical" evidence="2">
    <location>
        <begin position="293"/>
        <end position="315"/>
    </location>
</feature>
<feature type="transmembrane region" description="Helical" evidence="2">
    <location>
        <begin position="347"/>
        <end position="370"/>
    </location>
</feature>
<dbReference type="InterPro" id="IPR007820">
    <property type="entry name" value="AbrB_fam"/>
</dbReference>
<dbReference type="PANTHER" id="PTHR38457">
    <property type="entry name" value="REGULATOR ABRB-RELATED"/>
    <property type="match status" value="1"/>
</dbReference>
<accession>A0A934WKJ5</accession>
<evidence type="ECO:0000313" key="4">
    <source>
        <dbReference type="Proteomes" id="UP000706333"/>
    </source>
</evidence>
<feature type="transmembrane region" description="Helical" evidence="2">
    <location>
        <begin position="35"/>
        <end position="54"/>
    </location>
</feature>
<keyword evidence="2" id="KW-0812">Transmembrane</keyword>
<dbReference type="AlphaFoldDB" id="A0A934WKJ5"/>
<keyword evidence="4" id="KW-1185">Reference proteome</keyword>